<name>E3CWC1_9BACT</name>
<dbReference type="InterPro" id="IPR050570">
    <property type="entry name" value="Cell_wall_metabolism_enzyme"/>
</dbReference>
<feature type="domain" description="LysM" evidence="1">
    <location>
        <begin position="242"/>
        <end position="286"/>
    </location>
</feature>
<evidence type="ECO:0000313" key="2">
    <source>
        <dbReference type="EMBL" id="EFQ23373.1"/>
    </source>
</evidence>
<dbReference type="Pfam" id="PF01551">
    <property type="entry name" value="Peptidase_M23"/>
    <property type="match status" value="1"/>
</dbReference>
<dbReference type="Proteomes" id="UP000005096">
    <property type="component" value="Chromosome"/>
</dbReference>
<dbReference type="RefSeq" id="WP_006300549.1">
    <property type="nucleotide sequence ID" value="NZ_CM001022.1"/>
</dbReference>
<dbReference type="SMART" id="SM00257">
    <property type="entry name" value="LysM"/>
    <property type="match status" value="3"/>
</dbReference>
<dbReference type="HOGENOM" id="CLU_029425_14_0_0"/>
<evidence type="ECO:0000259" key="1">
    <source>
        <dbReference type="PROSITE" id="PS51782"/>
    </source>
</evidence>
<proteinExistence type="predicted"/>
<dbReference type="PROSITE" id="PS51782">
    <property type="entry name" value="LYSM"/>
    <property type="match status" value="3"/>
</dbReference>
<dbReference type="Pfam" id="PF01476">
    <property type="entry name" value="LysM"/>
    <property type="match status" value="3"/>
</dbReference>
<dbReference type="InterPro" id="IPR018392">
    <property type="entry name" value="LysM"/>
</dbReference>
<dbReference type="PANTHER" id="PTHR21666:SF270">
    <property type="entry name" value="MUREIN HYDROLASE ACTIVATOR ENVC"/>
    <property type="match status" value="1"/>
</dbReference>
<dbReference type="InterPro" id="IPR016047">
    <property type="entry name" value="M23ase_b-sheet_dom"/>
</dbReference>
<dbReference type="eggNOG" id="COG1388">
    <property type="taxonomic scope" value="Bacteria"/>
</dbReference>
<dbReference type="SUPFAM" id="SSF51261">
    <property type="entry name" value="Duplicated hybrid motif"/>
    <property type="match status" value="1"/>
</dbReference>
<dbReference type="STRING" id="584708.Apau_0946"/>
<reference evidence="2 3" key="1">
    <citation type="journal article" date="2010" name="Stand. Genomic Sci.">
        <title>Non-contiguous finished genome sequence of Aminomonas paucivorans type strain (GLU-3).</title>
        <authorList>
            <person name="Pitluck S."/>
            <person name="Yasawong M."/>
            <person name="Held B."/>
            <person name="Lapidus A."/>
            <person name="Nolan M."/>
            <person name="Copeland A."/>
            <person name="Lucas S."/>
            <person name="Del Rio T.G."/>
            <person name="Tice H."/>
            <person name="Cheng J.F."/>
            <person name="Chertkov O."/>
            <person name="Goodwin L."/>
            <person name="Tapia R."/>
            <person name="Han C."/>
            <person name="Liolios K."/>
            <person name="Ivanova N."/>
            <person name="Mavromatis K."/>
            <person name="Ovchinnikova G."/>
            <person name="Pati A."/>
            <person name="Chen A."/>
            <person name="Palaniappan K."/>
            <person name="Land M."/>
            <person name="Hauser L."/>
            <person name="Chang Y.J."/>
            <person name="Jeffries C.D."/>
            <person name="Pukall R."/>
            <person name="Spring S."/>
            <person name="Rohde M."/>
            <person name="Sikorski J."/>
            <person name="Goker M."/>
            <person name="Woyke T."/>
            <person name="Bristow J."/>
            <person name="Eisen J.A."/>
            <person name="Markowitz V."/>
            <person name="Hugenholtz P."/>
            <person name="Kyrpides N.C."/>
            <person name="Klenk H.P."/>
        </authorList>
    </citation>
    <scope>NUCLEOTIDE SEQUENCE [LARGE SCALE GENOMIC DNA]</scope>
    <source>
        <strain evidence="2 3">DSM 12260</strain>
    </source>
</reference>
<dbReference type="InterPro" id="IPR036779">
    <property type="entry name" value="LysM_dom_sf"/>
</dbReference>
<organism evidence="2 3">
    <name type="scientific">Aminomonas paucivorans DSM 12260</name>
    <dbReference type="NCBI Taxonomy" id="584708"/>
    <lineage>
        <taxon>Bacteria</taxon>
        <taxon>Thermotogati</taxon>
        <taxon>Synergistota</taxon>
        <taxon>Synergistia</taxon>
        <taxon>Synergistales</taxon>
        <taxon>Synergistaceae</taxon>
        <taxon>Aminomonas</taxon>
    </lineage>
</organism>
<dbReference type="InterPro" id="IPR011055">
    <property type="entry name" value="Dup_hybrid_motif"/>
</dbReference>
<dbReference type="SUPFAM" id="SSF54106">
    <property type="entry name" value="LysM domain"/>
    <property type="match status" value="1"/>
</dbReference>
<dbReference type="GO" id="GO:0004222">
    <property type="term" value="F:metalloendopeptidase activity"/>
    <property type="evidence" value="ECO:0007669"/>
    <property type="project" value="TreeGrafter"/>
</dbReference>
<dbReference type="CDD" id="cd00118">
    <property type="entry name" value="LysM"/>
    <property type="match status" value="3"/>
</dbReference>
<sequence length="438" mass="46893">MPTPRRLGFWVFLAIGALASVVLVAAASRRSGAYWADFRDASGEWVNPNASGFLVVDVTGSLSSAKGARSGDQRFGIGPVPWAPSLEEEDLVIQEVPPHEGASAEPTPPPPVWTEITVQEGETLSNLAARCGVPAADIARANELKNPDALQEGQVLYLPKTSSDVLATLAHVRRLRHEEETARKTADPVSVTYYVVKEGDTLWSIANTFNLDVNSLFGANRFRNVNVLKPGSTLRVPNQDGVFVKPKDGESLASLANQYGVFAEAIRAANGLEAGESLKAGAELFIPGGKPLAFVEGKDGEGAVPRRVGSVRGLIWPVVGRINSPFGWRRDPFGGRRDFHTGLDIKAPTGRPVLAAAAGQVVYCGWMSGYGKTVVLEHRDGSASLYAHCSRLDVRVGERVRQGEAIARVGNTGRSTGSHLHFEIRIGGSPVNPLKLLR</sequence>
<dbReference type="eggNOG" id="COG0739">
    <property type="taxonomic scope" value="Bacteria"/>
</dbReference>
<dbReference type="MEROPS" id="M23.009"/>
<dbReference type="AlphaFoldDB" id="E3CWC1"/>
<feature type="domain" description="LysM" evidence="1">
    <location>
        <begin position="192"/>
        <end position="236"/>
    </location>
</feature>
<dbReference type="FunFam" id="2.70.70.10:FF:000006">
    <property type="entry name" value="M23 family peptidase"/>
    <property type="match status" value="1"/>
</dbReference>
<accession>E3CWC1</accession>
<dbReference type="OrthoDB" id="9809488at2"/>
<dbReference type="PANTHER" id="PTHR21666">
    <property type="entry name" value="PEPTIDASE-RELATED"/>
    <property type="match status" value="1"/>
</dbReference>
<gene>
    <name evidence="2" type="ORF">Apau_0946</name>
</gene>
<dbReference type="Gene3D" id="2.70.70.10">
    <property type="entry name" value="Glucose Permease (Domain IIA)"/>
    <property type="match status" value="1"/>
</dbReference>
<dbReference type="EMBL" id="CM001022">
    <property type="protein sequence ID" value="EFQ23373.1"/>
    <property type="molecule type" value="Genomic_DNA"/>
</dbReference>
<dbReference type="CDD" id="cd12797">
    <property type="entry name" value="M23_peptidase"/>
    <property type="match status" value="1"/>
</dbReference>
<protein>
    <submittedName>
        <fullName evidence="2">Peptidase M23</fullName>
    </submittedName>
</protein>
<feature type="domain" description="LysM" evidence="1">
    <location>
        <begin position="114"/>
        <end position="158"/>
    </location>
</feature>
<dbReference type="PaxDb" id="584708-Apau_0946"/>
<keyword evidence="3" id="KW-1185">Reference proteome</keyword>
<evidence type="ECO:0000313" key="3">
    <source>
        <dbReference type="Proteomes" id="UP000005096"/>
    </source>
</evidence>
<dbReference type="Gene3D" id="3.10.350.10">
    <property type="entry name" value="LysM domain"/>
    <property type="match status" value="3"/>
</dbReference>